<keyword evidence="2" id="KW-1185">Reference proteome</keyword>
<protein>
    <submittedName>
        <fullName evidence="1">Uncharacterized protein</fullName>
    </submittedName>
</protein>
<evidence type="ECO:0000313" key="1">
    <source>
        <dbReference type="EMBL" id="MED6114679.1"/>
    </source>
</evidence>
<organism evidence="1 2">
    <name type="scientific">Stylosanthes scabra</name>
    <dbReference type="NCBI Taxonomy" id="79078"/>
    <lineage>
        <taxon>Eukaryota</taxon>
        <taxon>Viridiplantae</taxon>
        <taxon>Streptophyta</taxon>
        <taxon>Embryophyta</taxon>
        <taxon>Tracheophyta</taxon>
        <taxon>Spermatophyta</taxon>
        <taxon>Magnoliopsida</taxon>
        <taxon>eudicotyledons</taxon>
        <taxon>Gunneridae</taxon>
        <taxon>Pentapetalae</taxon>
        <taxon>rosids</taxon>
        <taxon>fabids</taxon>
        <taxon>Fabales</taxon>
        <taxon>Fabaceae</taxon>
        <taxon>Papilionoideae</taxon>
        <taxon>50 kb inversion clade</taxon>
        <taxon>dalbergioids sensu lato</taxon>
        <taxon>Dalbergieae</taxon>
        <taxon>Pterocarpus clade</taxon>
        <taxon>Stylosanthes</taxon>
    </lineage>
</organism>
<dbReference type="Proteomes" id="UP001341840">
    <property type="component" value="Unassembled WGS sequence"/>
</dbReference>
<dbReference type="EMBL" id="JASCZI010001287">
    <property type="protein sequence ID" value="MED6114679.1"/>
    <property type="molecule type" value="Genomic_DNA"/>
</dbReference>
<accession>A0ABU6QUG6</accession>
<comment type="caution">
    <text evidence="1">The sequence shown here is derived from an EMBL/GenBank/DDBJ whole genome shotgun (WGS) entry which is preliminary data.</text>
</comment>
<evidence type="ECO:0000313" key="2">
    <source>
        <dbReference type="Proteomes" id="UP001341840"/>
    </source>
</evidence>
<sequence>HANNFFLAILSELSARLQSLQPPCVFAVLDDLRKDLDGDVWKRDTAVGAIVDHVLDGLRFRRHCLVHLEGLSVRALEVDLPR</sequence>
<feature type="non-terminal residue" evidence="1">
    <location>
        <position position="1"/>
    </location>
</feature>
<proteinExistence type="predicted"/>
<reference evidence="1 2" key="1">
    <citation type="journal article" date="2023" name="Plants (Basel)">
        <title>Bridging the Gap: Combining Genomics and Transcriptomics Approaches to Understand Stylosanthes scabra, an Orphan Legume from the Brazilian Caatinga.</title>
        <authorList>
            <person name="Ferreira-Neto J.R.C."/>
            <person name="da Silva M.D."/>
            <person name="Binneck E."/>
            <person name="de Melo N.F."/>
            <person name="da Silva R.H."/>
            <person name="de Melo A.L.T.M."/>
            <person name="Pandolfi V."/>
            <person name="Bustamante F.O."/>
            <person name="Brasileiro-Vidal A.C."/>
            <person name="Benko-Iseppon A.M."/>
        </authorList>
    </citation>
    <scope>NUCLEOTIDE SEQUENCE [LARGE SCALE GENOMIC DNA]</scope>
    <source>
        <tissue evidence="1">Leaves</tissue>
    </source>
</reference>
<gene>
    <name evidence="1" type="ORF">PIB30_082806</name>
</gene>
<name>A0ABU6QUG6_9FABA</name>